<dbReference type="OrthoDB" id="7487699at2"/>
<keyword evidence="3" id="KW-1185">Reference proteome</keyword>
<dbReference type="SUPFAM" id="SSF48452">
    <property type="entry name" value="TPR-like"/>
    <property type="match status" value="2"/>
</dbReference>
<name>A0A6I4T9N9_9SPHN</name>
<feature type="chain" id="PRO_5026158183" evidence="1">
    <location>
        <begin position="22"/>
        <end position="506"/>
    </location>
</feature>
<protein>
    <submittedName>
        <fullName evidence="2">Tetratricopeptide repeat protein</fullName>
    </submittedName>
</protein>
<dbReference type="Gene3D" id="1.25.40.10">
    <property type="entry name" value="Tetratricopeptide repeat domain"/>
    <property type="match status" value="4"/>
</dbReference>
<dbReference type="RefSeq" id="WP_160609646.1">
    <property type="nucleotide sequence ID" value="NZ_WTZA01000001.1"/>
</dbReference>
<dbReference type="InterPro" id="IPR011990">
    <property type="entry name" value="TPR-like_helical_dom_sf"/>
</dbReference>
<keyword evidence="1" id="KW-0732">Signal</keyword>
<reference evidence="2 3" key="1">
    <citation type="submission" date="2019-12" db="EMBL/GenBank/DDBJ databases">
        <title>Genomic-based taxomic classification of the family Erythrobacteraceae.</title>
        <authorList>
            <person name="Xu L."/>
        </authorList>
    </citation>
    <scope>NUCLEOTIDE SEQUENCE [LARGE SCALE GENOMIC DNA]</scope>
    <source>
        <strain evidence="2 3">100921-2</strain>
    </source>
</reference>
<gene>
    <name evidence="2" type="ORF">GRI40_01165</name>
</gene>
<comment type="caution">
    <text evidence="2">The sequence shown here is derived from an EMBL/GenBank/DDBJ whole genome shotgun (WGS) entry which is preliminary data.</text>
</comment>
<organism evidence="2 3">
    <name type="scientific">Tsuneonella aeria</name>
    <dbReference type="NCBI Taxonomy" id="1837929"/>
    <lineage>
        <taxon>Bacteria</taxon>
        <taxon>Pseudomonadati</taxon>
        <taxon>Pseudomonadota</taxon>
        <taxon>Alphaproteobacteria</taxon>
        <taxon>Sphingomonadales</taxon>
        <taxon>Erythrobacteraceae</taxon>
        <taxon>Tsuneonella</taxon>
    </lineage>
</organism>
<proteinExistence type="predicted"/>
<sequence length="506" mass="52561">MTNRITPAVLAVAMFFTSACAPSPEESLAEARASFAEHRFSEARVHLLSAIEGGEVDGAALDLLARTQLELGDGEGAMTTLERLRAMDRAPADAAILAGDAQLLRGKPDLAIASVEGLRTSEAWRVRALAALRGGDHAGASQAFTAGAAADGSRARLLGEAARYALLRGDLEGARTALAGARGKDEPLEAMLAAGELAAAEGRHDAALAEYEAAGKRWPESRPVLLGRLSALGDLGRTTEMAPLLKAAAARTPGDPSIVYLQARLAAAEGDWQRTRSILQPEEERLDTMPQAQLLYGQSLGELGLHQQAIGHFRAYLRSQPGRPAALRLLGRAQLASGDAPAAVATLRPLASAPGARAGDVASMAAATKAAGTPDAAQWQARARDAGAQTLATRLAQADAALRKEDWSGASAGYRAILGMTDGRNAMVLNNLAYAEGRQGNHAVAHEHAQAALKLAPGNASVLDTAGWIMVEGGIDREGGIALLRKAAELAPQNPAIARHLALATR</sequence>
<accession>A0A6I4T9N9</accession>
<dbReference type="PROSITE" id="PS51257">
    <property type="entry name" value="PROKAR_LIPOPROTEIN"/>
    <property type="match status" value="1"/>
</dbReference>
<evidence type="ECO:0000313" key="3">
    <source>
        <dbReference type="Proteomes" id="UP000439522"/>
    </source>
</evidence>
<dbReference type="EMBL" id="WTZA01000001">
    <property type="protein sequence ID" value="MXO73833.1"/>
    <property type="molecule type" value="Genomic_DNA"/>
</dbReference>
<dbReference type="AlphaFoldDB" id="A0A6I4T9N9"/>
<dbReference type="Proteomes" id="UP000439522">
    <property type="component" value="Unassembled WGS sequence"/>
</dbReference>
<feature type="signal peptide" evidence="1">
    <location>
        <begin position="1"/>
        <end position="21"/>
    </location>
</feature>
<evidence type="ECO:0000313" key="2">
    <source>
        <dbReference type="EMBL" id="MXO73833.1"/>
    </source>
</evidence>
<evidence type="ECO:0000256" key="1">
    <source>
        <dbReference type="SAM" id="SignalP"/>
    </source>
</evidence>
<dbReference type="Pfam" id="PF13432">
    <property type="entry name" value="TPR_16"/>
    <property type="match status" value="4"/>
</dbReference>